<evidence type="ECO:0000313" key="4">
    <source>
        <dbReference type="Proteomes" id="UP000319828"/>
    </source>
</evidence>
<evidence type="ECO:0000256" key="2">
    <source>
        <dbReference type="SAM" id="MobiDB-lite"/>
    </source>
</evidence>
<dbReference type="RefSeq" id="WP_144388129.1">
    <property type="nucleotide sequence ID" value="NZ_CANNCB010000023.1"/>
</dbReference>
<protein>
    <submittedName>
        <fullName evidence="3">Molecular chaperone</fullName>
    </submittedName>
</protein>
<dbReference type="OrthoDB" id="8526323at2"/>
<reference evidence="3 4" key="1">
    <citation type="submission" date="2019-07" db="EMBL/GenBank/DDBJ databases">
        <title>The draft genome sequence of Vibrio algivorus M1486.</title>
        <authorList>
            <person name="Meng X."/>
        </authorList>
    </citation>
    <scope>NUCLEOTIDE SEQUENCE [LARGE SCALE GENOMIC DNA]</scope>
    <source>
        <strain evidence="3 4">M1486</strain>
    </source>
</reference>
<feature type="compositionally biased region" description="Polar residues" evidence="2">
    <location>
        <begin position="1"/>
        <end position="17"/>
    </location>
</feature>
<dbReference type="InterPro" id="IPR050289">
    <property type="entry name" value="TorD/DmsD_chaperones"/>
</dbReference>
<evidence type="ECO:0000256" key="1">
    <source>
        <dbReference type="ARBA" id="ARBA00023186"/>
    </source>
</evidence>
<dbReference type="AlphaFoldDB" id="A0A557P7J2"/>
<dbReference type="PANTHER" id="PTHR34227:SF1">
    <property type="entry name" value="DIMETHYL SULFOXIDE REDUCTASE CHAPERONE-RELATED"/>
    <property type="match status" value="1"/>
</dbReference>
<dbReference type="Pfam" id="PF02613">
    <property type="entry name" value="Nitrate_red_del"/>
    <property type="match status" value="1"/>
</dbReference>
<name>A0A557P7J2_9VIBR</name>
<comment type="caution">
    <text evidence="3">The sequence shown here is derived from an EMBL/GenBank/DDBJ whole genome shotgun (WGS) entry which is preliminary data.</text>
</comment>
<gene>
    <name evidence="3" type="ORF">FOF44_08970</name>
</gene>
<feature type="region of interest" description="Disordered" evidence="2">
    <location>
        <begin position="1"/>
        <end position="26"/>
    </location>
</feature>
<keyword evidence="1" id="KW-0143">Chaperone</keyword>
<sequence length="222" mass="25551">MSQSNENIAQQDFIGQQESDEQAHDQEEQITAEIYGLLACLFREAPSSEILQWLSELEVESCEQHAITNAWFKLKEAAMATTTQQVSDEYQDLFIGIGCGEVVPFSSWHIAGTLMEKPLVAIRQDLKRLGFERQEDIREPEDSISALLEVMSMLQFEEFESQQQFFNAHICPWFISFCNEIEKAESAQFYVPVSRVLRHFGLIEQARYTEKSSHQIDITSLQ</sequence>
<evidence type="ECO:0000313" key="3">
    <source>
        <dbReference type="EMBL" id="TVO36622.1"/>
    </source>
</evidence>
<dbReference type="SUPFAM" id="SSF89155">
    <property type="entry name" value="TorD-like"/>
    <property type="match status" value="1"/>
</dbReference>
<dbReference type="InterPro" id="IPR020945">
    <property type="entry name" value="DMSO/NO3_reduct_chaperone"/>
</dbReference>
<dbReference type="InterPro" id="IPR036411">
    <property type="entry name" value="TorD-like_sf"/>
</dbReference>
<organism evidence="3 4">
    <name type="scientific">Vibrio algivorus</name>
    <dbReference type="NCBI Taxonomy" id="1667024"/>
    <lineage>
        <taxon>Bacteria</taxon>
        <taxon>Pseudomonadati</taxon>
        <taxon>Pseudomonadota</taxon>
        <taxon>Gammaproteobacteria</taxon>
        <taxon>Vibrionales</taxon>
        <taxon>Vibrionaceae</taxon>
        <taxon>Vibrio</taxon>
    </lineage>
</organism>
<dbReference type="PANTHER" id="PTHR34227">
    <property type="entry name" value="CHAPERONE PROTEIN YCDY"/>
    <property type="match status" value="1"/>
</dbReference>
<proteinExistence type="predicted"/>
<dbReference type="EMBL" id="VMKJ01000015">
    <property type="protein sequence ID" value="TVO36622.1"/>
    <property type="molecule type" value="Genomic_DNA"/>
</dbReference>
<accession>A0A557P7J2</accession>
<dbReference type="Gene3D" id="1.10.3480.10">
    <property type="entry name" value="TorD-like"/>
    <property type="match status" value="1"/>
</dbReference>
<dbReference type="Proteomes" id="UP000319828">
    <property type="component" value="Unassembled WGS sequence"/>
</dbReference>